<reference evidence="1 2" key="1">
    <citation type="submission" date="2018-07" db="EMBL/GenBank/DDBJ databases">
        <title>Section-level genome sequencing of Aspergillus section Nigri to investigate inter- and intra-species variation.</title>
        <authorList>
            <consortium name="DOE Joint Genome Institute"/>
            <person name="Vesth T.C."/>
            <person name="Nybo J.L."/>
            <person name="Theobald S."/>
            <person name="Frisvad J.C."/>
            <person name="Larsen T.O."/>
            <person name="Nielsen K.F."/>
            <person name="Hoof J.B."/>
            <person name="Brandl J."/>
            <person name="Salamov A."/>
            <person name="Riley R."/>
            <person name="Gladden J.M."/>
            <person name="Phatale P."/>
            <person name="Nielsen M.T."/>
            <person name="Lyhne E.K."/>
            <person name="Kogle M.E."/>
            <person name="Strasser K."/>
            <person name="McDonnell E."/>
            <person name="Barry K."/>
            <person name="Clum A."/>
            <person name="Chen C."/>
            <person name="Nolan M."/>
            <person name="Sandor L."/>
            <person name="Kuo A."/>
            <person name="Lipzen A."/>
            <person name="Hainaut M."/>
            <person name="Drula E."/>
            <person name="Tsang A."/>
            <person name="Magnuson J.K."/>
            <person name="Henrissat B."/>
            <person name="Wiebenga A."/>
            <person name="Simmons B.A."/>
            <person name="Makela M.R."/>
            <person name="De vries R.P."/>
            <person name="Grigoriev I.V."/>
            <person name="Mortensen U.H."/>
            <person name="Baker S.E."/>
            <person name="Andersen M.R."/>
        </authorList>
    </citation>
    <scope>NUCLEOTIDE SEQUENCE [LARGE SCALE GENOMIC DNA]</scope>
    <source>
        <strain evidence="1 2">ATCC 13157</strain>
    </source>
</reference>
<proteinExistence type="predicted"/>
<sequence length="564" mass="65031">MGTRGLEIVRFNRRYYIRYNRLDRYYEGLGAKIVARIPTDPNKYQEWLQSMREKYATKERALDALIYTIHDGVKPDYSQFSEFVSLPSEIPRLHGYDAEYIYVINLDHEVLTMNYGIHWKLSNIPRENDLWLDAIEERIYMDKPTISLQKCPEEHMASLALELRAVQRVIEYDYRQVYPKTDITEGRKAFLTHLLANTILQYKDEITNFGREWSPDSFPFRELTFALVSIASGQAKFHSFPAMHCNPRKCESWTCNADHLPKSPGWLNRRWAGDSAPLLEFGSLSHRPGDSPGVSPAETTYWLDDVVVSLSLVVDGGAINEAVQWGLQQGQDNFQIVILSLFKVAFAEVTTDDDGIPFVKCSGKLNLSPLHEDYCMSTHPWKRPEAKPGMQIKRRCGERILNSNCTGTIDRLGSQFPGLAAMVNFFEVAANRRAASKSEGTLRSELYDRILDYVDYDTWKACLLVSTAVRGCCLRKYRLDDRMRIVAGPFIRLQKHFNEPLMSFDFEDMQTGKILPMKWYPRVWNTLECNWMPVIGSDRKAVMVDVCVQYEPAEDEPVEVDKND</sequence>
<dbReference type="Proteomes" id="UP000254937">
    <property type="component" value="Unassembled WGS sequence"/>
</dbReference>
<name>A0A370P6X1_ASPPH</name>
<organism evidence="1 2">
    <name type="scientific">Aspergillus phoenicis ATCC 13157</name>
    <dbReference type="NCBI Taxonomy" id="1353007"/>
    <lineage>
        <taxon>Eukaryota</taxon>
        <taxon>Fungi</taxon>
        <taxon>Dikarya</taxon>
        <taxon>Ascomycota</taxon>
        <taxon>Pezizomycotina</taxon>
        <taxon>Eurotiomycetes</taxon>
        <taxon>Eurotiomycetidae</taxon>
        <taxon>Eurotiales</taxon>
        <taxon>Aspergillaceae</taxon>
        <taxon>Aspergillus</taxon>
    </lineage>
</organism>
<gene>
    <name evidence="1" type="ORF">M752DRAFT_309068</name>
</gene>
<keyword evidence="2" id="KW-1185">Reference proteome</keyword>
<dbReference type="EMBL" id="KZ851870">
    <property type="protein sequence ID" value="RDK37615.1"/>
    <property type="molecule type" value="Genomic_DNA"/>
</dbReference>
<protein>
    <submittedName>
        <fullName evidence="1">Uncharacterized protein</fullName>
    </submittedName>
</protein>
<dbReference type="AlphaFoldDB" id="A0A370P6X1"/>
<accession>A0A370P6X1</accession>
<evidence type="ECO:0000313" key="1">
    <source>
        <dbReference type="EMBL" id="RDK37615.1"/>
    </source>
</evidence>
<evidence type="ECO:0000313" key="2">
    <source>
        <dbReference type="Proteomes" id="UP000254937"/>
    </source>
</evidence>